<protein>
    <recommendedName>
        <fullName evidence="1">Large ribosomal subunit protein eL14 domain-containing protein</fullName>
    </recommendedName>
</protein>
<dbReference type="EMBL" id="SBIQ01000117">
    <property type="protein sequence ID" value="KAF7683188.1"/>
    <property type="molecule type" value="Genomic_DNA"/>
</dbReference>
<sequence length="101" mass="12155">MVIIGIQDATHVVIQDATTRSRQRLPIKQIKLLDWVAEIKEDMTVEEVHQAVKKYSDMYMETEDYLRCQRVEEYKNMSDFERFKYQLKKEIENDLLKQKGI</sequence>
<organism evidence="2 3">
    <name type="scientific">Astathelohania contejeani</name>
    <dbReference type="NCBI Taxonomy" id="164912"/>
    <lineage>
        <taxon>Eukaryota</taxon>
        <taxon>Fungi</taxon>
        <taxon>Fungi incertae sedis</taxon>
        <taxon>Microsporidia</taxon>
        <taxon>Astathelohaniidae</taxon>
        <taxon>Astathelohania</taxon>
    </lineage>
</organism>
<proteinExistence type="predicted"/>
<dbReference type="Pfam" id="PF01929">
    <property type="entry name" value="Ribosomal_L14e"/>
    <property type="match status" value="1"/>
</dbReference>
<accession>A0ABQ7HYC0</accession>
<name>A0ABQ7HYC0_9MICR</name>
<dbReference type="InterPro" id="IPR002784">
    <property type="entry name" value="Ribosomal_eL14_dom"/>
</dbReference>
<comment type="caution">
    <text evidence="2">The sequence shown here is derived from an EMBL/GenBank/DDBJ whole genome shotgun (WGS) entry which is preliminary data.</text>
</comment>
<dbReference type="Gene3D" id="2.30.30.30">
    <property type="match status" value="1"/>
</dbReference>
<feature type="domain" description="Large ribosomal subunit protein eL14" evidence="1">
    <location>
        <begin position="22"/>
        <end position="90"/>
    </location>
</feature>
<evidence type="ECO:0000259" key="1">
    <source>
        <dbReference type="Pfam" id="PF01929"/>
    </source>
</evidence>
<dbReference type="Proteomes" id="UP001516464">
    <property type="component" value="Unassembled WGS sequence"/>
</dbReference>
<dbReference type="InterPro" id="IPR014722">
    <property type="entry name" value="Rib_uL2_dom2"/>
</dbReference>
<reference evidence="2 3" key="1">
    <citation type="submission" date="2019-01" db="EMBL/GenBank/DDBJ databases">
        <title>Genomes sequencing and comparative genomics of infectious freshwater microsporidia, Cucumispora dikerogammari and Thelohania contejeani.</title>
        <authorList>
            <person name="Cormier A."/>
            <person name="Giraud I."/>
            <person name="Wattier R."/>
            <person name="Teixeira M."/>
            <person name="Grandjean F."/>
            <person name="Rigaud T."/>
            <person name="Cordaux R."/>
        </authorList>
    </citation>
    <scope>NUCLEOTIDE SEQUENCE [LARGE SCALE GENOMIC DNA]</scope>
    <source>
        <strain evidence="2">T1</strain>
        <tissue evidence="2">Spores</tissue>
    </source>
</reference>
<evidence type="ECO:0000313" key="3">
    <source>
        <dbReference type="Proteomes" id="UP001516464"/>
    </source>
</evidence>
<gene>
    <name evidence="2" type="ORF">TCON_1599</name>
</gene>
<evidence type="ECO:0000313" key="2">
    <source>
        <dbReference type="EMBL" id="KAF7683188.1"/>
    </source>
</evidence>
<keyword evidence="3" id="KW-1185">Reference proteome</keyword>